<gene>
    <name evidence="3" type="ORF">NHX12_023760</name>
</gene>
<accession>A0A9Q0IU44</accession>
<dbReference type="GO" id="GO:0000981">
    <property type="term" value="F:DNA-binding transcription factor activity, RNA polymerase II-specific"/>
    <property type="evidence" value="ECO:0007669"/>
    <property type="project" value="TreeGrafter"/>
</dbReference>
<feature type="compositionally biased region" description="Acidic residues" evidence="1">
    <location>
        <begin position="45"/>
        <end position="62"/>
    </location>
</feature>
<proteinExistence type="predicted"/>
<evidence type="ECO:0000256" key="1">
    <source>
        <dbReference type="SAM" id="MobiDB-lite"/>
    </source>
</evidence>
<dbReference type="GO" id="GO:0000977">
    <property type="term" value="F:RNA polymerase II transcription regulatory region sequence-specific DNA binding"/>
    <property type="evidence" value="ECO:0007669"/>
    <property type="project" value="TreeGrafter"/>
</dbReference>
<dbReference type="Pfam" id="PF00010">
    <property type="entry name" value="HLH"/>
    <property type="match status" value="1"/>
</dbReference>
<dbReference type="InterPro" id="IPR050283">
    <property type="entry name" value="E-box_TF_Regulators"/>
</dbReference>
<evidence type="ECO:0000259" key="2">
    <source>
        <dbReference type="PROSITE" id="PS50888"/>
    </source>
</evidence>
<dbReference type="SUPFAM" id="SSF47459">
    <property type="entry name" value="HLH, helix-loop-helix DNA-binding domain"/>
    <property type="match status" value="1"/>
</dbReference>
<dbReference type="PROSITE" id="PS50888">
    <property type="entry name" value="BHLH"/>
    <property type="match status" value="1"/>
</dbReference>
<dbReference type="PANTHER" id="PTHR23349">
    <property type="entry name" value="BASIC HELIX-LOOP-HELIX TRANSCRIPTION FACTOR, TWIST"/>
    <property type="match status" value="1"/>
</dbReference>
<dbReference type="OrthoDB" id="6125763at2759"/>
<feature type="region of interest" description="Disordered" evidence="1">
    <location>
        <begin position="1"/>
        <end position="98"/>
    </location>
</feature>
<reference evidence="3" key="1">
    <citation type="submission" date="2022-07" db="EMBL/GenBank/DDBJ databases">
        <title>Chromosome-level genome of Muraenolepis orangiensis.</title>
        <authorList>
            <person name="Kim J."/>
        </authorList>
    </citation>
    <scope>NUCLEOTIDE SEQUENCE</scope>
    <source>
        <strain evidence="3">KU_S4_2022</strain>
        <tissue evidence="3">Muscle</tissue>
    </source>
</reference>
<dbReference type="GO" id="GO:0046983">
    <property type="term" value="F:protein dimerization activity"/>
    <property type="evidence" value="ECO:0007669"/>
    <property type="project" value="InterPro"/>
</dbReference>
<protein>
    <recommendedName>
        <fullName evidence="2">BHLH domain-containing protein</fullName>
    </recommendedName>
</protein>
<feature type="domain" description="BHLH" evidence="2">
    <location>
        <begin position="91"/>
        <end position="143"/>
    </location>
</feature>
<comment type="caution">
    <text evidence="3">The sequence shown here is derived from an EMBL/GenBank/DDBJ whole genome shotgun (WGS) entry which is preliminary data.</text>
</comment>
<dbReference type="Gene3D" id="4.10.280.10">
    <property type="entry name" value="Helix-loop-helix DNA-binding domain"/>
    <property type="match status" value="1"/>
</dbReference>
<dbReference type="InterPro" id="IPR036638">
    <property type="entry name" value="HLH_DNA-bd_sf"/>
</dbReference>
<keyword evidence="4" id="KW-1185">Reference proteome</keyword>
<dbReference type="GO" id="GO:0032502">
    <property type="term" value="P:developmental process"/>
    <property type="evidence" value="ECO:0007669"/>
    <property type="project" value="TreeGrafter"/>
</dbReference>
<name>A0A9Q0IU44_9TELE</name>
<dbReference type="InterPro" id="IPR011598">
    <property type="entry name" value="bHLH_dom"/>
</dbReference>
<evidence type="ECO:0000313" key="3">
    <source>
        <dbReference type="EMBL" id="KAJ3609236.1"/>
    </source>
</evidence>
<sequence>METEGRRLEPTLSQGFVNDPVEIPPQQVDDPAPSCPSYQLRLYGEEDEEEEEDDAWDEEEESGPGGAARLPGRPRVSYSARSTRRRVISAGQRQAANGRERRRMLGLNDAFDALRRKVPAFAYEKRLSRVDTLRLAVVYISFMTELLGSRAHRDGDRTPHG</sequence>
<organism evidence="3 4">
    <name type="scientific">Muraenolepis orangiensis</name>
    <name type="common">Patagonian moray cod</name>
    <dbReference type="NCBI Taxonomy" id="630683"/>
    <lineage>
        <taxon>Eukaryota</taxon>
        <taxon>Metazoa</taxon>
        <taxon>Chordata</taxon>
        <taxon>Craniata</taxon>
        <taxon>Vertebrata</taxon>
        <taxon>Euteleostomi</taxon>
        <taxon>Actinopterygii</taxon>
        <taxon>Neopterygii</taxon>
        <taxon>Teleostei</taxon>
        <taxon>Neoteleostei</taxon>
        <taxon>Acanthomorphata</taxon>
        <taxon>Zeiogadaria</taxon>
        <taxon>Gadariae</taxon>
        <taxon>Gadiformes</taxon>
        <taxon>Muraenolepidoidei</taxon>
        <taxon>Muraenolepididae</taxon>
        <taxon>Muraenolepis</taxon>
    </lineage>
</organism>
<dbReference type="Proteomes" id="UP001148018">
    <property type="component" value="Unassembled WGS sequence"/>
</dbReference>
<dbReference type="SMART" id="SM00353">
    <property type="entry name" value="HLH"/>
    <property type="match status" value="1"/>
</dbReference>
<evidence type="ECO:0000313" key="4">
    <source>
        <dbReference type="Proteomes" id="UP001148018"/>
    </source>
</evidence>
<dbReference type="EMBL" id="JANIIK010000039">
    <property type="protein sequence ID" value="KAJ3609236.1"/>
    <property type="molecule type" value="Genomic_DNA"/>
</dbReference>
<dbReference type="AlphaFoldDB" id="A0A9Q0IU44"/>
<dbReference type="PANTHER" id="PTHR23349:SF63">
    <property type="entry name" value="FER3-LIKE PROTEIN"/>
    <property type="match status" value="1"/>
</dbReference>